<accession>A0A6L8LX08</accession>
<feature type="transmembrane region" description="Helical" evidence="1">
    <location>
        <begin position="77"/>
        <end position="95"/>
    </location>
</feature>
<dbReference type="AlphaFoldDB" id="A0A6L8LX08"/>
<keyword evidence="1" id="KW-0812">Transmembrane</keyword>
<comment type="caution">
    <text evidence="2">The sequence shown here is derived from an EMBL/GenBank/DDBJ whole genome shotgun (WGS) entry which is preliminary data.</text>
</comment>
<dbReference type="RefSeq" id="WP_160928735.1">
    <property type="nucleotide sequence ID" value="NZ_WWEU01000002.1"/>
</dbReference>
<dbReference type="Proteomes" id="UP000478571">
    <property type="component" value="Unassembled WGS sequence"/>
</dbReference>
<feature type="transmembrane region" description="Helical" evidence="1">
    <location>
        <begin position="115"/>
        <end position="136"/>
    </location>
</feature>
<gene>
    <name evidence="2" type="ORF">GTG28_08190</name>
</gene>
<organism evidence="2 3">
    <name type="scientific">Vibrio tetraodonis subsp. pristinus</name>
    <dbReference type="NCBI Taxonomy" id="2695891"/>
    <lineage>
        <taxon>Bacteria</taxon>
        <taxon>Pseudomonadati</taxon>
        <taxon>Pseudomonadota</taxon>
        <taxon>Gammaproteobacteria</taxon>
        <taxon>Vibrionales</taxon>
        <taxon>Vibrionaceae</taxon>
        <taxon>Vibrio</taxon>
    </lineage>
</organism>
<evidence type="ECO:0000256" key="1">
    <source>
        <dbReference type="SAM" id="Phobius"/>
    </source>
</evidence>
<evidence type="ECO:0000313" key="3">
    <source>
        <dbReference type="Proteomes" id="UP000478571"/>
    </source>
</evidence>
<proteinExistence type="predicted"/>
<evidence type="ECO:0008006" key="4">
    <source>
        <dbReference type="Google" id="ProtNLM"/>
    </source>
</evidence>
<protein>
    <recommendedName>
        <fullName evidence="4">DUF2269 domain-containing protein</fullName>
    </recommendedName>
</protein>
<dbReference type="EMBL" id="WWEU01000002">
    <property type="protein sequence ID" value="MYM59200.1"/>
    <property type="molecule type" value="Genomic_DNA"/>
</dbReference>
<evidence type="ECO:0000313" key="2">
    <source>
        <dbReference type="EMBL" id="MYM59200.1"/>
    </source>
</evidence>
<keyword evidence="3" id="KW-1185">Reference proteome</keyword>
<sequence>MKSIFKIVHVIALSIFLGTIISYILIGILSGENNLSFSRGVVLTGTQYLTIPALWIVGFSGIMLSKKSFQGWKRAKIFGFLLIMFNTHFFILPAIEDSIKYLNLGNLTALDNALFVEAISGSINLLLIVLMIIIAVTKWGELKGKTAASD</sequence>
<feature type="transmembrane region" description="Helical" evidence="1">
    <location>
        <begin position="48"/>
        <end position="65"/>
    </location>
</feature>
<name>A0A6L8LX08_9VIBR</name>
<keyword evidence="1" id="KW-0472">Membrane</keyword>
<feature type="transmembrane region" description="Helical" evidence="1">
    <location>
        <begin position="7"/>
        <end position="28"/>
    </location>
</feature>
<reference evidence="2 3" key="1">
    <citation type="submission" date="2020-01" db="EMBL/GenBank/DDBJ databases">
        <title>Draft Genome Sequence of Vibrio sp. strain OCN044, Isolated from a Healthy Coral at Palmyra Atoll.</title>
        <authorList>
            <person name="Videau P."/>
            <person name="Loughran R."/>
            <person name="Esquivel A."/>
            <person name="Deadmond M."/>
            <person name="Paddock B.E."/>
            <person name="Saw J.H."/>
            <person name="Ushijima B."/>
        </authorList>
    </citation>
    <scope>NUCLEOTIDE SEQUENCE [LARGE SCALE GENOMIC DNA]</scope>
    <source>
        <strain evidence="2 3">OCN044</strain>
    </source>
</reference>
<keyword evidence="1" id="KW-1133">Transmembrane helix</keyword>